<feature type="compositionally biased region" description="Acidic residues" evidence="1">
    <location>
        <begin position="62"/>
        <end position="73"/>
    </location>
</feature>
<feature type="compositionally biased region" description="Polar residues" evidence="1">
    <location>
        <begin position="29"/>
        <end position="50"/>
    </location>
</feature>
<evidence type="ECO:0000313" key="3">
    <source>
        <dbReference type="Proteomes" id="UP000275267"/>
    </source>
</evidence>
<evidence type="ECO:0000256" key="1">
    <source>
        <dbReference type="SAM" id="MobiDB-lite"/>
    </source>
</evidence>
<evidence type="ECO:0000313" key="2">
    <source>
        <dbReference type="EMBL" id="RLN18744.1"/>
    </source>
</evidence>
<keyword evidence="3" id="KW-1185">Reference proteome</keyword>
<comment type="caution">
    <text evidence="2">The sequence shown here is derived from an EMBL/GenBank/DDBJ whole genome shotgun (WGS) entry which is preliminary data.</text>
</comment>
<gene>
    <name evidence="2" type="ORF">C2845_PM02G16210</name>
</gene>
<sequence length="90" mass="10229">MWQHWHSGNTCPLTQEDVNFIGNNNLNNSGYHPQQGWNSKPNLPFGQQQGTRRKTITARDADAEDEVQEEAEESNTTVTQEDSEEVPRTS</sequence>
<dbReference type="Proteomes" id="UP000275267">
    <property type="component" value="Unassembled WGS sequence"/>
</dbReference>
<organism evidence="2 3">
    <name type="scientific">Panicum miliaceum</name>
    <name type="common">Proso millet</name>
    <name type="synonym">Broomcorn millet</name>
    <dbReference type="NCBI Taxonomy" id="4540"/>
    <lineage>
        <taxon>Eukaryota</taxon>
        <taxon>Viridiplantae</taxon>
        <taxon>Streptophyta</taxon>
        <taxon>Embryophyta</taxon>
        <taxon>Tracheophyta</taxon>
        <taxon>Spermatophyta</taxon>
        <taxon>Magnoliopsida</taxon>
        <taxon>Liliopsida</taxon>
        <taxon>Poales</taxon>
        <taxon>Poaceae</taxon>
        <taxon>PACMAD clade</taxon>
        <taxon>Panicoideae</taxon>
        <taxon>Panicodae</taxon>
        <taxon>Paniceae</taxon>
        <taxon>Panicinae</taxon>
        <taxon>Panicum</taxon>
        <taxon>Panicum sect. Panicum</taxon>
    </lineage>
</organism>
<dbReference type="OrthoDB" id="694203at2759"/>
<feature type="region of interest" description="Disordered" evidence="1">
    <location>
        <begin position="23"/>
        <end position="90"/>
    </location>
</feature>
<dbReference type="AlphaFoldDB" id="A0A3L6SDZ6"/>
<protein>
    <submittedName>
        <fullName evidence="2">Uncharacterized protein</fullName>
    </submittedName>
</protein>
<accession>A0A3L6SDZ6</accession>
<reference evidence="3" key="1">
    <citation type="journal article" date="2019" name="Nat. Commun.">
        <title>The genome of broomcorn millet.</title>
        <authorList>
            <person name="Zou C."/>
            <person name="Miki D."/>
            <person name="Li D."/>
            <person name="Tang Q."/>
            <person name="Xiao L."/>
            <person name="Rajput S."/>
            <person name="Deng P."/>
            <person name="Jia W."/>
            <person name="Huang R."/>
            <person name="Zhang M."/>
            <person name="Sun Y."/>
            <person name="Hu J."/>
            <person name="Fu X."/>
            <person name="Schnable P.S."/>
            <person name="Li F."/>
            <person name="Zhang H."/>
            <person name="Feng B."/>
            <person name="Zhu X."/>
            <person name="Liu R."/>
            <person name="Schnable J.C."/>
            <person name="Zhu J.-K."/>
            <person name="Zhang H."/>
        </authorList>
    </citation>
    <scope>NUCLEOTIDE SEQUENCE [LARGE SCALE GENOMIC DNA]</scope>
</reference>
<name>A0A3L6SDZ6_PANMI</name>
<proteinExistence type="predicted"/>
<dbReference type="EMBL" id="PQIB02000005">
    <property type="protein sequence ID" value="RLN18744.1"/>
    <property type="molecule type" value="Genomic_DNA"/>
</dbReference>